<evidence type="ECO:0000313" key="10">
    <source>
        <dbReference type="Proteomes" id="UP000651475"/>
    </source>
</evidence>
<dbReference type="GO" id="GO:0016301">
    <property type="term" value="F:kinase activity"/>
    <property type="evidence" value="ECO:0007669"/>
    <property type="project" value="UniProtKB-KW"/>
</dbReference>
<evidence type="ECO:0000256" key="4">
    <source>
        <dbReference type="ARBA" id="ARBA00022679"/>
    </source>
</evidence>
<keyword evidence="10" id="KW-1185">Reference proteome</keyword>
<dbReference type="Pfam" id="PF02518">
    <property type="entry name" value="HATPase_c"/>
    <property type="match status" value="1"/>
</dbReference>
<accession>A0ABR7DLX4</accession>
<sequence length="402" mass="46201">MTKSFYIILTAVAVFVVLFLMGQWIGRSYSLTKDLLARQVYEAFCHATERYDADKTNVFPALFREELNKKDLNKLMFRIDTVSLSDPKTVLRKDIRYFSDYERLLNERHTFVYPIDDTQGIRAHIINPRAGSIGRLLYYFFGTAIALVILIIGIQKQIDIIKRQDEIARMREDFSYAMIHDMKNPLSTILTGTRILRSGKLDKMPDKKDKFFDILEEEAEHLMALANKVLTISKLEHGQLLLEKDWIPIRPMIEELTRMFSAKTNKPVTFKLNLEKEEIFADEEYLKEAVSNLIDNAIKYSKETVEIQIASCTYNKFIQIKVRDNGIGISLSEQNHIFDKFERASASRRSAANGVTGFGLGLNYVMNAARSHGGYVSVESKEGKYSEFTISLPLPTEHETTT</sequence>
<comment type="catalytic activity">
    <reaction evidence="1">
        <text>ATP + protein L-histidine = ADP + protein N-phospho-L-histidine.</text>
        <dbReference type="EC" id="2.7.13.3"/>
    </reaction>
</comment>
<evidence type="ECO:0000256" key="2">
    <source>
        <dbReference type="ARBA" id="ARBA00012438"/>
    </source>
</evidence>
<keyword evidence="4" id="KW-0808">Transferase</keyword>
<dbReference type="Gene3D" id="3.30.565.10">
    <property type="entry name" value="Histidine kinase-like ATPase, C-terminal domain"/>
    <property type="match status" value="1"/>
</dbReference>
<dbReference type="InterPro" id="IPR005467">
    <property type="entry name" value="His_kinase_dom"/>
</dbReference>
<dbReference type="InterPro" id="IPR003661">
    <property type="entry name" value="HisK_dim/P_dom"/>
</dbReference>
<dbReference type="CDD" id="cd00075">
    <property type="entry name" value="HATPase"/>
    <property type="match status" value="1"/>
</dbReference>
<dbReference type="InterPro" id="IPR004358">
    <property type="entry name" value="Sig_transdc_His_kin-like_C"/>
</dbReference>
<evidence type="ECO:0000256" key="6">
    <source>
        <dbReference type="ARBA" id="ARBA00023012"/>
    </source>
</evidence>
<feature type="transmembrane region" description="Helical" evidence="7">
    <location>
        <begin position="6"/>
        <end position="26"/>
    </location>
</feature>
<name>A0ABR7DLX4_9BACT</name>
<evidence type="ECO:0000256" key="7">
    <source>
        <dbReference type="SAM" id="Phobius"/>
    </source>
</evidence>
<gene>
    <name evidence="9" type="ORF">H8S65_06585</name>
</gene>
<dbReference type="CDD" id="cd00082">
    <property type="entry name" value="HisKA"/>
    <property type="match status" value="1"/>
</dbReference>
<dbReference type="RefSeq" id="WP_186929202.1">
    <property type="nucleotide sequence ID" value="NZ_JACOOJ010000008.1"/>
</dbReference>
<keyword evidence="5 9" id="KW-0418">Kinase</keyword>
<keyword evidence="7" id="KW-1133">Transmembrane helix</keyword>
<proteinExistence type="predicted"/>
<organism evidence="9 10">
    <name type="scientific">Parabacteroides hominis</name>
    <dbReference type="NCBI Taxonomy" id="2763057"/>
    <lineage>
        <taxon>Bacteria</taxon>
        <taxon>Pseudomonadati</taxon>
        <taxon>Bacteroidota</taxon>
        <taxon>Bacteroidia</taxon>
        <taxon>Bacteroidales</taxon>
        <taxon>Tannerellaceae</taxon>
        <taxon>Parabacteroides</taxon>
    </lineage>
</organism>
<dbReference type="SMART" id="SM00388">
    <property type="entry name" value="HisKA"/>
    <property type="match status" value="1"/>
</dbReference>
<dbReference type="EC" id="2.7.13.3" evidence="2"/>
<dbReference type="EMBL" id="JACOOJ010000008">
    <property type="protein sequence ID" value="MBC5632434.1"/>
    <property type="molecule type" value="Genomic_DNA"/>
</dbReference>
<keyword evidence="7" id="KW-0812">Transmembrane</keyword>
<feature type="transmembrane region" description="Helical" evidence="7">
    <location>
        <begin position="136"/>
        <end position="154"/>
    </location>
</feature>
<dbReference type="InterPro" id="IPR003594">
    <property type="entry name" value="HATPase_dom"/>
</dbReference>
<keyword evidence="7" id="KW-0472">Membrane</keyword>
<dbReference type="SUPFAM" id="SSF55874">
    <property type="entry name" value="ATPase domain of HSP90 chaperone/DNA topoisomerase II/histidine kinase"/>
    <property type="match status" value="1"/>
</dbReference>
<protein>
    <recommendedName>
        <fullName evidence="2">histidine kinase</fullName>
        <ecNumber evidence="2">2.7.13.3</ecNumber>
    </recommendedName>
</protein>
<dbReference type="SUPFAM" id="SSF47384">
    <property type="entry name" value="Homodimeric domain of signal transducing histidine kinase"/>
    <property type="match status" value="1"/>
</dbReference>
<dbReference type="Proteomes" id="UP000651475">
    <property type="component" value="Unassembled WGS sequence"/>
</dbReference>
<comment type="caution">
    <text evidence="9">The sequence shown here is derived from an EMBL/GenBank/DDBJ whole genome shotgun (WGS) entry which is preliminary data.</text>
</comment>
<feature type="domain" description="Histidine kinase" evidence="8">
    <location>
        <begin position="177"/>
        <end position="396"/>
    </location>
</feature>
<dbReference type="InterPro" id="IPR050736">
    <property type="entry name" value="Sensor_HK_Regulatory"/>
</dbReference>
<dbReference type="Pfam" id="PF00512">
    <property type="entry name" value="HisKA"/>
    <property type="match status" value="1"/>
</dbReference>
<dbReference type="PANTHER" id="PTHR43711:SF26">
    <property type="entry name" value="SENSOR HISTIDINE KINASE RCSC"/>
    <property type="match status" value="1"/>
</dbReference>
<keyword evidence="6" id="KW-0902">Two-component regulatory system</keyword>
<dbReference type="PANTHER" id="PTHR43711">
    <property type="entry name" value="TWO-COMPONENT HISTIDINE KINASE"/>
    <property type="match status" value="1"/>
</dbReference>
<keyword evidence="3" id="KW-0597">Phosphoprotein</keyword>
<dbReference type="PROSITE" id="PS50109">
    <property type="entry name" value="HIS_KIN"/>
    <property type="match status" value="1"/>
</dbReference>
<evidence type="ECO:0000256" key="3">
    <source>
        <dbReference type="ARBA" id="ARBA00022553"/>
    </source>
</evidence>
<dbReference type="InterPro" id="IPR036097">
    <property type="entry name" value="HisK_dim/P_sf"/>
</dbReference>
<dbReference type="PRINTS" id="PR00344">
    <property type="entry name" value="BCTRLSENSOR"/>
</dbReference>
<dbReference type="InterPro" id="IPR036890">
    <property type="entry name" value="HATPase_C_sf"/>
</dbReference>
<evidence type="ECO:0000313" key="9">
    <source>
        <dbReference type="EMBL" id="MBC5632434.1"/>
    </source>
</evidence>
<evidence type="ECO:0000256" key="1">
    <source>
        <dbReference type="ARBA" id="ARBA00000085"/>
    </source>
</evidence>
<dbReference type="Gene3D" id="1.10.287.130">
    <property type="match status" value="1"/>
</dbReference>
<reference evidence="9 10" key="1">
    <citation type="submission" date="2020-08" db="EMBL/GenBank/DDBJ databases">
        <title>Genome public.</title>
        <authorList>
            <person name="Liu C."/>
            <person name="Sun Q."/>
        </authorList>
    </citation>
    <scope>NUCLEOTIDE SEQUENCE [LARGE SCALE GENOMIC DNA]</scope>
    <source>
        <strain evidence="9 10">NSJ-79</strain>
    </source>
</reference>
<evidence type="ECO:0000256" key="5">
    <source>
        <dbReference type="ARBA" id="ARBA00022777"/>
    </source>
</evidence>
<evidence type="ECO:0000259" key="8">
    <source>
        <dbReference type="PROSITE" id="PS50109"/>
    </source>
</evidence>
<dbReference type="SMART" id="SM00387">
    <property type="entry name" value="HATPase_c"/>
    <property type="match status" value="1"/>
</dbReference>